<dbReference type="STRING" id="1859473.BG261_05990"/>
<dbReference type="Proteomes" id="UP000178622">
    <property type="component" value="Unassembled WGS sequence"/>
</dbReference>
<dbReference type="SUPFAM" id="SSF47413">
    <property type="entry name" value="lambda repressor-like DNA-binding domains"/>
    <property type="match status" value="1"/>
</dbReference>
<keyword evidence="1" id="KW-0238">DNA-binding</keyword>
<keyword evidence="2" id="KW-0812">Transmembrane</keyword>
<dbReference type="Gene3D" id="1.10.260.40">
    <property type="entry name" value="lambda repressor-like DNA-binding domains"/>
    <property type="match status" value="1"/>
</dbReference>
<dbReference type="EMBL" id="MKIR01000024">
    <property type="protein sequence ID" value="OFI48456.1"/>
    <property type="molecule type" value="Genomic_DNA"/>
</dbReference>
<dbReference type="PROSITE" id="PS50943">
    <property type="entry name" value="HTH_CROC1"/>
    <property type="match status" value="1"/>
</dbReference>
<dbReference type="GO" id="GO:0003677">
    <property type="term" value="F:DNA binding"/>
    <property type="evidence" value="ECO:0007669"/>
    <property type="project" value="UniProtKB-KW"/>
</dbReference>
<feature type="transmembrane region" description="Helical" evidence="2">
    <location>
        <begin position="110"/>
        <end position="131"/>
    </location>
</feature>
<feature type="transmembrane region" description="Helical" evidence="2">
    <location>
        <begin position="147"/>
        <end position="169"/>
    </location>
</feature>
<dbReference type="PANTHER" id="PTHR46558">
    <property type="entry name" value="TRACRIPTIONAL REGULATORY PROTEIN-RELATED-RELATED"/>
    <property type="match status" value="1"/>
</dbReference>
<accession>A0A1E8GKI2</accession>
<organism evidence="4 5">
    <name type="scientific">Floricoccus tropicus</name>
    <dbReference type="NCBI Taxonomy" id="1859473"/>
    <lineage>
        <taxon>Bacteria</taxon>
        <taxon>Bacillati</taxon>
        <taxon>Bacillota</taxon>
        <taxon>Bacilli</taxon>
        <taxon>Lactobacillales</taxon>
        <taxon>Streptococcaceae</taxon>
        <taxon>Floricoccus</taxon>
    </lineage>
</organism>
<name>A0A1E8GKI2_9LACT</name>
<dbReference type="OrthoDB" id="9805856at2"/>
<dbReference type="Pfam" id="PF01381">
    <property type="entry name" value="HTH_3"/>
    <property type="match status" value="1"/>
</dbReference>
<comment type="caution">
    <text evidence="4">The sequence shown here is derived from an EMBL/GenBank/DDBJ whole genome shotgun (WGS) entry which is preliminary data.</text>
</comment>
<evidence type="ECO:0000313" key="5">
    <source>
        <dbReference type="Proteomes" id="UP000178622"/>
    </source>
</evidence>
<proteinExistence type="predicted"/>
<protein>
    <recommendedName>
        <fullName evidence="3">HTH cro/C1-type domain-containing protein</fullName>
    </recommendedName>
</protein>
<evidence type="ECO:0000259" key="3">
    <source>
        <dbReference type="PROSITE" id="PS50943"/>
    </source>
</evidence>
<evidence type="ECO:0000256" key="2">
    <source>
        <dbReference type="SAM" id="Phobius"/>
    </source>
</evidence>
<feature type="transmembrane region" description="Helical" evidence="2">
    <location>
        <begin position="84"/>
        <end position="104"/>
    </location>
</feature>
<sequence length="170" mass="19139">MELGTILKDKRLEKAYTQEYVADKLFVSRQTISNWENSKTIPDIESLIDLANFYDLSLDNILLKGTDIVENIKKKEKIAEIRKGTVPFLISTILTMVLLFKILAAPKVDIVSFVICLAIMIANLFIILYFAKEENKIKGLPFKTKSFFIMVIIGALVGLIIGAIAGHIFK</sequence>
<dbReference type="PANTHER" id="PTHR46558:SF15">
    <property type="entry name" value="HELIX-TURN-HELIX DOMAIN PROTEIN"/>
    <property type="match status" value="1"/>
</dbReference>
<keyword evidence="5" id="KW-1185">Reference proteome</keyword>
<dbReference type="CDD" id="cd00093">
    <property type="entry name" value="HTH_XRE"/>
    <property type="match status" value="1"/>
</dbReference>
<evidence type="ECO:0000256" key="1">
    <source>
        <dbReference type="ARBA" id="ARBA00023125"/>
    </source>
</evidence>
<keyword evidence="2" id="KW-1133">Transmembrane helix</keyword>
<reference evidence="5" key="1">
    <citation type="submission" date="2016-09" db="EMBL/GenBank/DDBJ databases">
        <title>Draft genome sequence of a novel species of the family Streptococcaceae isolated from flowers.</title>
        <authorList>
            <person name="Chuah L.-O."/>
            <person name="Yap K.-P."/>
            <person name="Thong K.L."/>
            <person name="Liong M.T."/>
            <person name="Ahmad R."/>
            <person name="Rusul G."/>
        </authorList>
    </citation>
    <scope>NUCLEOTIDE SEQUENCE [LARGE SCALE GENOMIC DNA]</scope>
    <source>
        <strain evidence="5">DF1</strain>
    </source>
</reference>
<dbReference type="RefSeq" id="WP_070792857.1">
    <property type="nucleotide sequence ID" value="NZ_MKIR01000024.1"/>
</dbReference>
<dbReference type="SMART" id="SM00530">
    <property type="entry name" value="HTH_XRE"/>
    <property type="match status" value="1"/>
</dbReference>
<feature type="domain" description="HTH cro/C1-type" evidence="3">
    <location>
        <begin position="7"/>
        <end position="61"/>
    </location>
</feature>
<gene>
    <name evidence="4" type="ORF">BG261_05990</name>
</gene>
<keyword evidence="2" id="KW-0472">Membrane</keyword>
<dbReference type="InterPro" id="IPR010982">
    <property type="entry name" value="Lambda_DNA-bd_dom_sf"/>
</dbReference>
<evidence type="ECO:0000313" key="4">
    <source>
        <dbReference type="EMBL" id="OFI48456.1"/>
    </source>
</evidence>
<dbReference type="InterPro" id="IPR001387">
    <property type="entry name" value="Cro/C1-type_HTH"/>
</dbReference>
<dbReference type="AlphaFoldDB" id="A0A1E8GKI2"/>